<keyword evidence="4" id="KW-1185">Reference proteome</keyword>
<dbReference type="EMBL" id="CCKQ01016239">
    <property type="protein sequence ID" value="CDW88120.1"/>
    <property type="molecule type" value="Genomic_DNA"/>
</dbReference>
<sequence length="258" mass="30702">MIHQRAYFAHAIKNDKQIYVIGGRGDSSNTQYNKFVYSQYTMERFDIQDNKWLEMAAILKEGRYHSTTCILKDRYIYVFGGYTTEMFYGNIVFKVSRKHEKLVSVRSDYIEMYDTHQDKIFNPKEERPYFTQIHLYRDHINNVGNLICFPLLIRNTSPIQETNHCRVEDSSQILITGGLFVGIIDVKSHVYNTETNLVNLRKELAMPYPDISKFYYHTPQNKVYVVGRYRVQEFDQVTYEWRKCGLGFVQFCEQSWSF</sequence>
<dbReference type="SUPFAM" id="SSF117281">
    <property type="entry name" value="Kelch motif"/>
    <property type="match status" value="1"/>
</dbReference>
<organism evidence="3 4">
    <name type="scientific">Stylonychia lemnae</name>
    <name type="common">Ciliate</name>
    <dbReference type="NCBI Taxonomy" id="5949"/>
    <lineage>
        <taxon>Eukaryota</taxon>
        <taxon>Sar</taxon>
        <taxon>Alveolata</taxon>
        <taxon>Ciliophora</taxon>
        <taxon>Intramacronucleata</taxon>
        <taxon>Spirotrichea</taxon>
        <taxon>Stichotrichia</taxon>
        <taxon>Sporadotrichida</taxon>
        <taxon>Oxytrichidae</taxon>
        <taxon>Stylonychinae</taxon>
        <taxon>Stylonychia</taxon>
    </lineage>
</organism>
<evidence type="ECO:0000256" key="1">
    <source>
        <dbReference type="ARBA" id="ARBA00022441"/>
    </source>
</evidence>
<dbReference type="PANTHER" id="PTHR45632">
    <property type="entry name" value="LD33804P"/>
    <property type="match status" value="1"/>
</dbReference>
<dbReference type="InParanoid" id="A0A078B0E0"/>
<evidence type="ECO:0000313" key="3">
    <source>
        <dbReference type="EMBL" id="CDW88120.1"/>
    </source>
</evidence>
<dbReference type="PANTHER" id="PTHR45632:SF3">
    <property type="entry name" value="KELCH-LIKE PROTEIN 32"/>
    <property type="match status" value="1"/>
</dbReference>
<accession>A0A078B0E0</accession>
<keyword evidence="2" id="KW-0677">Repeat</keyword>
<dbReference type="InterPro" id="IPR015915">
    <property type="entry name" value="Kelch-typ_b-propeller"/>
</dbReference>
<evidence type="ECO:0000256" key="2">
    <source>
        <dbReference type="ARBA" id="ARBA00022737"/>
    </source>
</evidence>
<gene>
    <name evidence="3" type="primary">Contig4299.g4603</name>
    <name evidence="3" type="ORF">STYLEM_17236</name>
</gene>
<reference evidence="3 4" key="1">
    <citation type="submission" date="2014-06" db="EMBL/GenBank/DDBJ databases">
        <authorList>
            <person name="Swart Estienne"/>
        </authorList>
    </citation>
    <scope>NUCLEOTIDE SEQUENCE [LARGE SCALE GENOMIC DNA]</scope>
    <source>
        <strain evidence="3 4">130c</strain>
    </source>
</reference>
<evidence type="ECO:0000313" key="4">
    <source>
        <dbReference type="Proteomes" id="UP000039865"/>
    </source>
</evidence>
<dbReference type="AlphaFoldDB" id="A0A078B0E0"/>
<dbReference type="Proteomes" id="UP000039865">
    <property type="component" value="Unassembled WGS sequence"/>
</dbReference>
<keyword evidence="1" id="KW-0880">Kelch repeat</keyword>
<proteinExistence type="predicted"/>
<name>A0A078B0E0_STYLE</name>
<dbReference type="Gene3D" id="2.120.10.80">
    <property type="entry name" value="Kelch-type beta propeller"/>
    <property type="match status" value="1"/>
</dbReference>
<protein>
    <submittedName>
        <fullName evidence="3">Kelch motif family protein</fullName>
    </submittedName>
</protein>